<dbReference type="InterPro" id="IPR029058">
    <property type="entry name" value="AB_hydrolase_fold"/>
</dbReference>
<proteinExistence type="predicted"/>
<dbReference type="GO" id="GO:0052689">
    <property type="term" value="F:carboxylic ester hydrolase activity"/>
    <property type="evidence" value="ECO:0007669"/>
    <property type="project" value="TreeGrafter"/>
</dbReference>
<dbReference type="RefSeq" id="WP_161049603.1">
    <property type="nucleotide sequence ID" value="NZ_WWCR01000005.1"/>
</dbReference>
<feature type="signal peptide" evidence="2">
    <location>
        <begin position="1"/>
        <end position="22"/>
    </location>
</feature>
<accession>A0A7X4KH11</accession>
<dbReference type="PANTHER" id="PTHR43265">
    <property type="entry name" value="ESTERASE ESTD"/>
    <property type="match status" value="1"/>
</dbReference>
<dbReference type="InterPro" id="IPR002471">
    <property type="entry name" value="Pept_S9_AS"/>
</dbReference>
<dbReference type="Gene3D" id="3.40.50.1820">
    <property type="entry name" value="alpha/beta hydrolase"/>
    <property type="match status" value="1"/>
</dbReference>
<protein>
    <submittedName>
        <fullName evidence="4">Alpha/beta fold hydrolase</fullName>
    </submittedName>
</protein>
<dbReference type="PANTHER" id="PTHR43265:SF1">
    <property type="entry name" value="ESTERASE ESTD"/>
    <property type="match status" value="1"/>
</dbReference>
<sequence length="457" mass="48675">MKTFLRGLAVIAALGLTVPASAEDAQGQWSGVIAGQLTVVLDVSKSADGQWQATLASPSQSFSAKVEQLTTDATHLSFALPKLQASYQATWDDKAKAWTGTWTQGQKAPLTLKRVPAGTPAVTAPSRPQEKAIAAAVPTYTSEDVKFASSAAGVQLAGSLSVPKGAGPWPAVVLVHGSGPNTRDEEVFGHKIFLVLADHLARQGIAVLRYDKRGIGGSSGDYKTATTHDFADDAQAAVNFLRTRPQINARHLGVIGHSEGGLIAPMLAARDPQLGFVVLMAGPGVRGELLMVEQLAYHSEVDKAARQRAMNQTMLAAIVAERDPEQARSKAQAILEQGEREDLVVQGAAALEAKTFTTPWFRTFLSLEPGPALRAMRQPVLVLNGELDRQVPAKLDLDAMRIALANNPRAVVKELPKLNHLFQTATTGAPAEYGQIEETLAPSALAVMADWIRSQVQ</sequence>
<keyword evidence="1 4" id="KW-0378">Hydrolase</keyword>
<feature type="chain" id="PRO_5030792833" evidence="2">
    <location>
        <begin position="23"/>
        <end position="457"/>
    </location>
</feature>
<dbReference type="InterPro" id="IPR000073">
    <property type="entry name" value="AB_hydrolase_1"/>
</dbReference>
<gene>
    <name evidence="4" type="ORF">GTP56_07315</name>
</gene>
<evidence type="ECO:0000313" key="5">
    <source>
        <dbReference type="Proteomes" id="UP000469734"/>
    </source>
</evidence>
<reference evidence="4 5" key="1">
    <citation type="submission" date="2019-12" db="EMBL/GenBank/DDBJ databases">
        <title>Novel species isolated from a subtropical stream in China.</title>
        <authorList>
            <person name="Lu H."/>
        </authorList>
    </citation>
    <scope>NUCLEOTIDE SEQUENCE [LARGE SCALE GENOMIC DNA]</scope>
    <source>
        <strain evidence="4 5">FT134W</strain>
    </source>
</reference>
<keyword evidence="2" id="KW-0732">Signal</keyword>
<dbReference type="Pfam" id="PF12697">
    <property type="entry name" value="Abhydrolase_6"/>
    <property type="match status" value="1"/>
</dbReference>
<dbReference type="PROSITE" id="PS00708">
    <property type="entry name" value="PRO_ENDOPEP_SER"/>
    <property type="match status" value="1"/>
</dbReference>
<dbReference type="GO" id="GO:0004252">
    <property type="term" value="F:serine-type endopeptidase activity"/>
    <property type="evidence" value="ECO:0007669"/>
    <property type="project" value="InterPro"/>
</dbReference>
<name>A0A7X4KH11_9BURK</name>
<evidence type="ECO:0000259" key="3">
    <source>
        <dbReference type="Pfam" id="PF12697"/>
    </source>
</evidence>
<dbReference type="SUPFAM" id="SSF53474">
    <property type="entry name" value="alpha/beta-Hydrolases"/>
    <property type="match status" value="1"/>
</dbReference>
<evidence type="ECO:0000256" key="1">
    <source>
        <dbReference type="ARBA" id="ARBA00022801"/>
    </source>
</evidence>
<feature type="domain" description="AB hydrolase-1" evidence="3">
    <location>
        <begin position="172"/>
        <end position="423"/>
    </location>
</feature>
<evidence type="ECO:0000256" key="2">
    <source>
        <dbReference type="SAM" id="SignalP"/>
    </source>
</evidence>
<organism evidence="4 5">
    <name type="scientific">Duganella margarita</name>
    <dbReference type="NCBI Taxonomy" id="2692170"/>
    <lineage>
        <taxon>Bacteria</taxon>
        <taxon>Pseudomonadati</taxon>
        <taxon>Pseudomonadota</taxon>
        <taxon>Betaproteobacteria</taxon>
        <taxon>Burkholderiales</taxon>
        <taxon>Oxalobacteraceae</taxon>
        <taxon>Telluria group</taxon>
        <taxon>Duganella</taxon>
    </lineage>
</organism>
<dbReference type="Proteomes" id="UP000469734">
    <property type="component" value="Unassembled WGS sequence"/>
</dbReference>
<dbReference type="AlphaFoldDB" id="A0A7X4KH11"/>
<evidence type="ECO:0000313" key="4">
    <source>
        <dbReference type="EMBL" id="MYM72008.1"/>
    </source>
</evidence>
<dbReference type="InterPro" id="IPR053145">
    <property type="entry name" value="AB_hydrolase_Est10"/>
</dbReference>
<comment type="caution">
    <text evidence="4">The sequence shown here is derived from an EMBL/GenBank/DDBJ whole genome shotgun (WGS) entry which is preliminary data.</text>
</comment>
<dbReference type="EMBL" id="WWCR01000005">
    <property type="protein sequence ID" value="MYM72008.1"/>
    <property type="molecule type" value="Genomic_DNA"/>
</dbReference>
<dbReference type="GO" id="GO:0006508">
    <property type="term" value="P:proteolysis"/>
    <property type="evidence" value="ECO:0007669"/>
    <property type="project" value="InterPro"/>
</dbReference>